<keyword evidence="2" id="KW-1185">Reference proteome</keyword>
<sequence>MNPMWLVRAKRWSQNPPSAKRIKLVFSIVLACLILVGIEKTIGVPDWMQHDRLSRGGIPR</sequence>
<dbReference type="OrthoDB" id="7283678at2"/>
<reference evidence="1 2" key="1">
    <citation type="submission" date="2018-11" db="EMBL/GenBank/DDBJ databases">
        <title>Genomic Encyclopedia of Type Strains, Phase IV (KMG-IV): sequencing the most valuable type-strain genomes for metagenomic binning, comparative biology and taxonomic classification.</title>
        <authorList>
            <person name="Goeker M."/>
        </authorList>
    </citation>
    <scope>NUCLEOTIDE SEQUENCE [LARGE SCALE GENOMIC DNA]</scope>
    <source>
        <strain evidence="1 2">DSM 104731</strain>
    </source>
</reference>
<accession>A0A3N4UMZ0</accession>
<gene>
    <name evidence="1" type="ORF">EDD53_0506</name>
</gene>
<organism evidence="1 2">
    <name type="scientific">Pacificibacter maritimus</name>
    <dbReference type="NCBI Taxonomy" id="762213"/>
    <lineage>
        <taxon>Bacteria</taxon>
        <taxon>Pseudomonadati</taxon>
        <taxon>Pseudomonadota</taxon>
        <taxon>Alphaproteobacteria</taxon>
        <taxon>Rhodobacterales</taxon>
        <taxon>Roseobacteraceae</taxon>
        <taxon>Pacificibacter</taxon>
    </lineage>
</organism>
<dbReference type="AlphaFoldDB" id="A0A3N4UMZ0"/>
<dbReference type="RefSeq" id="WP_123791610.1">
    <property type="nucleotide sequence ID" value="NZ_RKQK01000001.1"/>
</dbReference>
<dbReference type="Proteomes" id="UP000269689">
    <property type="component" value="Unassembled WGS sequence"/>
</dbReference>
<name>A0A3N4UMZ0_9RHOB</name>
<proteinExistence type="predicted"/>
<evidence type="ECO:0000313" key="2">
    <source>
        <dbReference type="Proteomes" id="UP000269689"/>
    </source>
</evidence>
<evidence type="ECO:0000313" key="1">
    <source>
        <dbReference type="EMBL" id="RPE71388.1"/>
    </source>
</evidence>
<dbReference type="EMBL" id="RKQK01000001">
    <property type="protein sequence ID" value="RPE71388.1"/>
    <property type="molecule type" value="Genomic_DNA"/>
</dbReference>
<comment type="caution">
    <text evidence="1">The sequence shown here is derived from an EMBL/GenBank/DDBJ whole genome shotgun (WGS) entry which is preliminary data.</text>
</comment>
<protein>
    <submittedName>
        <fullName evidence="1">Uncharacterized protein</fullName>
    </submittedName>
</protein>